<accession>A0ABS4E6X5</accession>
<evidence type="ECO:0000313" key="1">
    <source>
        <dbReference type="EMBL" id="MBP1853694.1"/>
    </source>
</evidence>
<dbReference type="Proteomes" id="UP000767291">
    <property type="component" value="Unassembled WGS sequence"/>
</dbReference>
<name>A0ABS4E6X5_9FIRM</name>
<organism evidence="1 2">
    <name type="scientific">Metaclostridioides mangenotii</name>
    <dbReference type="NCBI Taxonomy" id="1540"/>
    <lineage>
        <taxon>Bacteria</taxon>
        <taxon>Bacillati</taxon>
        <taxon>Bacillota</taxon>
        <taxon>Clostridia</taxon>
        <taxon>Peptostreptococcales</taxon>
        <taxon>Peptostreptococcaceae</taxon>
        <taxon>Metaclostridioides</taxon>
    </lineage>
</organism>
<comment type="caution">
    <text evidence="1">The sequence shown here is derived from an EMBL/GenBank/DDBJ whole genome shotgun (WGS) entry which is preliminary data.</text>
</comment>
<proteinExistence type="predicted"/>
<evidence type="ECO:0000313" key="2">
    <source>
        <dbReference type="Proteomes" id="UP000767291"/>
    </source>
</evidence>
<sequence length="84" mass="9870">MKIQDLETDILLTKLDTNYIDEDYKMGYINGLEAFTKRYKQNYSLVDLNKHLIDLTKGFEGSYIDGFVLAYKSNLTKLEKELKH</sequence>
<dbReference type="EMBL" id="JAGGJX010000001">
    <property type="protein sequence ID" value="MBP1853694.1"/>
    <property type="molecule type" value="Genomic_DNA"/>
</dbReference>
<reference evidence="1 2" key="1">
    <citation type="submission" date="2021-03" db="EMBL/GenBank/DDBJ databases">
        <title>Genomic Encyclopedia of Type Strains, Phase IV (KMG-IV): sequencing the most valuable type-strain genomes for metagenomic binning, comparative biology and taxonomic classification.</title>
        <authorList>
            <person name="Goeker M."/>
        </authorList>
    </citation>
    <scope>NUCLEOTIDE SEQUENCE [LARGE SCALE GENOMIC DNA]</scope>
    <source>
        <strain evidence="1 2">DSM 1289</strain>
    </source>
</reference>
<keyword evidence="2" id="KW-1185">Reference proteome</keyword>
<dbReference type="RefSeq" id="WP_209455356.1">
    <property type="nucleotide sequence ID" value="NZ_BAAACS010000017.1"/>
</dbReference>
<protein>
    <recommendedName>
        <fullName evidence="3">Phage protein</fullName>
    </recommendedName>
</protein>
<gene>
    <name evidence="1" type="ORF">J2Z43_000084</name>
</gene>
<evidence type="ECO:0008006" key="3">
    <source>
        <dbReference type="Google" id="ProtNLM"/>
    </source>
</evidence>